<evidence type="ECO:0000256" key="9">
    <source>
        <dbReference type="ARBA" id="ARBA00048540"/>
    </source>
</evidence>
<comment type="similarity">
    <text evidence="10">Belongs to the ApbE family.</text>
</comment>
<name>A0A074JH92_9RHOB</name>
<accession>A0A074JH92</accession>
<keyword evidence="7 10" id="KW-0460">Magnesium</keyword>
<protein>
    <recommendedName>
        <fullName evidence="2 10">FAD:protein FMN transferase</fullName>
        <ecNumber evidence="1 10">2.7.1.180</ecNumber>
    </recommendedName>
    <alternativeName>
        <fullName evidence="8 10">Flavin transferase</fullName>
    </alternativeName>
</protein>
<keyword evidence="13" id="KW-1185">Reference proteome</keyword>
<evidence type="ECO:0000256" key="11">
    <source>
        <dbReference type="PIRSR" id="PIRSR006268-2"/>
    </source>
</evidence>
<feature type="binding site" evidence="11">
    <location>
        <position position="251"/>
    </location>
    <ligand>
        <name>Mg(2+)</name>
        <dbReference type="ChEBI" id="CHEBI:18420"/>
    </ligand>
</feature>
<dbReference type="InterPro" id="IPR024932">
    <property type="entry name" value="ApbE"/>
</dbReference>
<dbReference type="Gene3D" id="3.10.520.10">
    <property type="entry name" value="ApbE-like domains"/>
    <property type="match status" value="1"/>
</dbReference>
<dbReference type="eggNOG" id="COG1477">
    <property type="taxonomic scope" value="Bacteria"/>
</dbReference>
<dbReference type="InterPro" id="IPR003374">
    <property type="entry name" value="ApbE-like_sf"/>
</dbReference>
<feature type="binding site" evidence="11">
    <location>
        <position position="255"/>
    </location>
    <ligand>
        <name>Mg(2+)</name>
        <dbReference type="ChEBI" id="CHEBI:18420"/>
    </ligand>
</feature>
<dbReference type="EC" id="2.7.1.180" evidence="1 10"/>
<dbReference type="Proteomes" id="UP000027432">
    <property type="component" value="Unassembled WGS sequence"/>
</dbReference>
<keyword evidence="6 10" id="KW-0274">FAD</keyword>
<comment type="cofactor">
    <cofactor evidence="11">
        <name>Mg(2+)</name>
        <dbReference type="ChEBI" id="CHEBI:18420"/>
    </cofactor>
    <cofactor evidence="11">
        <name>Mn(2+)</name>
        <dbReference type="ChEBI" id="CHEBI:29035"/>
    </cofactor>
    <text evidence="11">Magnesium. Can also use manganese.</text>
</comment>
<evidence type="ECO:0000256" key="3">
    <source>
        <dbReference type="ARBA" id="ARBA00022630"/>
    </source>
</evidence>
<evidence type="ECO:0000256" key="5">
    <source>
        <dbReference type="ARBA" id="ARBA00022723"/>
    </source>
</evidence>
<dbReference type="PIRSF" id="PIRSF006268">
    <property type="entry name" value="ApbE"/>
    <property type="match status" value="1"/>
</dbReference>
<dbReference type="STRING" id="1353537.TP2_16960"/>
<dbReference type="PANTHER" id="PTHR30040:SF2">
    <property type="entry name" value="FAD:PROTEIN FMN TRANSFERASE"/>
    <property type="match status" value="1"/>
</dbReference>
<dbReference type="GO" id="GO:0016740">
    <property type="term" value="F:transferase activity"/>
    <property type="evidence" value="ECO:0007669"/>
    <property type="project" value="UniProtKB-UniRule"/>
</dbReference>
<dbReference type="EMBL" id="AUND01000006">
    <property type="protein sequence ID" value="KEO54938.1"/>
    <property type="molecule type" value="Genomic_DNA"/>
</dbReference>
<evidence type="ECO:0000256" key="7">
    <source>
        <dbReference type="ARBA" id="ARBA00022842"/>
    </source>
</evidence>
<evidence type="ECO:0000256" key="4">
    <source>
        <dbReference type="ARBA" id="ARBA00022679"/>
    </source>
</evidence>
<evidence type="ECO:0000256" key="8">
    <source>
        <dbReference type="ARBA" id="ARBA00031306"/>
    </source>
</evidence>
<sequence length="296" mass="31667">MGTRWTALFFASPERDPAPIREALQAAVEEVDAQMSTWKPDSDLMRLNAAALDKWVAVPERLAEVLRLGLEIGKASGGAFDIGLGDAVNAWGFGPEEAAPDRIRAAMSAKRQPAFELLELDDGRARKRGPLVLDLNGIAKGYGVDRLAQTLAEQGIEAGLVGIDGEMRASGLRPDGTPWTIAIESPDPLRRTPHSILALENASVATSGDYRHWIDLGTRRLSHTMDLSRGAPVVTSPASVTVVARSCAEADGWATALMVRGPEAGGELARKIRLDALFLMRENCGQVTSFGTGALF</sequence>
<keyword evidence="3 10" id="KW-0285">Flavoprotein</keyword>
<evidence type="ECO:0000313" key="12">
    <source>
        <dbReference type="EMBL" id="KEO54938.1"/>
    </source>
</evidence>
<comment type="catalytic activity">
    <reaction evidence="9 10">
        <text>L-threonyl-[protein] + FAD = FMN-L-threonyl-[protein] + AMP + H(+)</text>
        <dbReference type="Rhea" id="RHEA:36847"/>
        <dbReference type="Rhea" id="RHEA-COMP:11060"/>
        <dbReference type="Rhea" id="RHEA-COMP:11061"/>
        <dbReference type="ChEBI" id="CHEBI:15378"/>
        <dbReference type="ChEBI" id="CHEBI:30013"/>
        <dbReference type="ChEBI" id="CHEBI:57692"/>
        <dbReference type="ChEBI" id="CHEBI:74257"/>
        <dbReference type="ChEBI" id="CHEBI:456215"/>
        <dbReference type="EC" id="2.7.1.180"/>
    </reaction>
</comment>
<comment type="caution">
    <text evidence="12">The sequence shown here is derived from an EMBL/GenBank/DDBJ whole genome shotgun (WGS) entry which is preliminary data.</text>
</comment>
<dbReference type="PANTHER" id="PTHR30040">
    <property type="entry name" value="THIAMINE BIOSYNTHESIS LIPOPROTEIN APBE"/>
    <property type="match status" value="1"/>
</dbReference>
<evidence type="ECO:0000256" key="6">
    <source>
        <dbReference type="ARBA" id="ARBA00022827"/>
    </source>
</evidence>
<keyword evidence="5 10" id="KW-0479">Metal-binding</keyword>
<feature type="binding site" evidence="11">
    <location>
        <position position="137"/>
    </location>
    <ligand>
        <name>Mg(2+)</name>
        <dbReference type="ChEBI" id="CHEBI:18420"/>
    </ligand>
</feature>
<dbReference type="GO" id="GO:0046872">
    <property type="term" value="F:metal ion binding"/>
    <property type="evidence" value="ECO:0007669"/>
    <property type="project" value="UniProtKB-UniRule"/>
</dbReference>
<keyword evidence="4 10" id="KW-0808">Transferase</keyword>
<dbReference type="SUPFAM" id="SSF143631">
    <property type="entry name" value="ApbE-like"/>
    <property type="match status" value="1"/>
</dbReference>
<dbReference type="AlphaFoldDB" id="A0A074JH92"/>
<evidence type="ECO:0000256" key="1">
    <source>
        <dbReference type="ARBA" id="ARBA00011955"/>
    </source>
</evidence>
<evidence type="ECO:0000313" key="13">
    <source>
        <dbReference type="Proteomes" id="UP000027432"/>
    </source>
</evidence>
<organism evidence="12 13">
    <name type="scientific">Thioclava pacifica DSM 10166</name>
    <dbReference type="NCBI Taxonomy" id="1353537"/>
    <lineage>
        <taxon>Bacteria</taxon>
        <taxon>Pseudomonadati</taxon>
        <taxon>Pseudomonadota</taxon>
        <taxon>Alphaproteobacteria</taxon>
        <taxon>Rhodobacterales</taxon>
        <taxon>Paracoccaceae</taxon>
        <taxon>Thioclava</taxon>
    </lineage>
</organism>
<reference evidence="12 13" key="1">
    <citation type="submission" date="2013-07" db="EMBL/GenBank/DDBJ databases">
        <title>Thioclava pacifica DSM 10166 Genome Sequencing.</title>
        <authorList>
            <person name="Lai Q."/>
            <person name="Shao Z."/>
        </authorList>
    </citation>
    <scope>NUCLEOTIDE SEQUENCE [LARGE SCALE GENOMIC DNA]</scope>
    <source>
        <strain evidence="12 13">DSM 10166</strain>
    </source>
</reference>
<gene>
    <name evidence="12" type="ORF">TP2_16960</name>
</gene>
<proteinExistence type="inferred from homology"/>
<dbReference type="Pfam" id="PF02424">
    <property type="entry name" value="ApbE"/>
    <property type="match status" value="1"/>
</dbReference>
<evidence type="ECO:0000256" key="2">
    <source>
        <dbReference type="ARBA" id="ARBA00016337"/>
    </source>
</evidence>
<evidence type="ECO:0000256" key="10">
    <source>
        <dbReference type="PIRNR" id="PIRNR006268"/>
    </source>
</evidence>